<protein>
    <submittedName>
        <fullName evidence="6">Uncharacterized protein</fullName>
    </submittedName>
</protein>
<dbReference type="GO" id="GO:0009307">
    <property type="term" value="P:DNA restriction-modification system"/>
    <property type="evidence" value="ECO:0007669"/>
    <property type="project" value="UniProtKB-KW"/>
</dbReference>
<keyword evidence="7" id="KW-1185">Reference proteome</keyword>
<evidence type="ECO:0000256" key="4">
    <source>
        <dbReference type="ARBA" id="ARBA00022747"/>
    </source>
</evidence>
<proteinExistence type="predicted"/>
<feature type="region of interest" description="Disordered" evidence="5">
    <location>
        <begin position="1"/>
        <end position="25"/>
    </location>
</feature>
<dbReference type="Proteomes" id="UP000479710">
    <property type="component" value="Unassembled WGS sequence"/>
</dbReference>
<keyword evidence="2" id="KW-0808">Transferase</keyword>
<dbReference type="GO" id="GO:0032259">
    <property type="term" value="P:methylation"/>
    <property type="evidence" value="ECO:0007669"/>
    <property type="project" value="UniProtKB-KW"/>
</dbReference>
<dbReference type="AlphaFoldDB" id="A0A6G1C2S9"/>
<sequence length="173" mass="19293">MPHQSSLSQIQHTRPVSSGHGPVSTSSCTAPLIAVSVTTSAETVPDSRSSQSCRHLNWRRRRAHASPAAYDARMQSTTSRRRRPQRRWQYIYCWWSALRMTSARLTQAVNTGDAPPWWLLLRMPHAVTAMASYLPFVFVTSPPYKNHRALLTASHGGNNLKNHSDGNAGNMTA</sequence>
<feature type="compositionally biased region" description="Polar residues" evidence="5">
    <location>
        <begin position="155"/>
        <end position="173"/>
    </location>
</feature>
<evidence type="ECO:0000313" key="7">
    <source>
        <dbReference type="Proteomes" id="UP000479710"/>
    </source>
</evidence>
<evidence type="ECO:0000256" key="3">
    <source>
        <dbReference type="ARBA" id="ARBA00022691"/>
    </source>
</evidence>
<gene>
    <name evidence="6" type="ORF">E2562_039529</name>
</gene>
<comment type="caution">
    <text evidence="6">The sequence shown here is derived from an EMBL/GenBank/DDBJ whole genome shotgun (WGS) entry which is preliminary data.</text>
</comment>
<dbReference type="GO" id="GO:0003677">
    <property type="term" value="F:DNA binding"/>
    <property type="evidence" value="ECO:0007669"/>
    <property type="project" value="InterPro"/>
</dbReference>
<evidence type="ECO:0000256" key="1">
    <source>
        <dbReference type="ARBA" id="ARBA00022603"/>
    </source>
</evidence>
<organism evidence="6 7">
    <name type="scientific">Oryza meyeriana var. granulata</name>
    <dbReference type="NCBI Taxonomy" id="110450"/>
    <lineage>
        <taxon>Eukaryota</taxon>
        <taxon>Viridiplantae</taxon>
        <taxon>Streptophyta</taxon>
        <taxon>Embryophyta</taxon>
        <taxon>Tracheophyta</taxon>
        <taxon>Spermatophyta</taxon>
        <taxon>Magnoliopsida</taxon>
        <taxon>Liliopsida</taxon>
        <taxon>Poales</taxon>
        <taxon>Poaceae</taxon>
        <taxon>BOP clade</taxon>
        <taxon>Oryzoideae</taxon>
        <taxon>Oryzeae</taxon>
        <taxon>Oryzinae</taxon>
        <taxon>Oryza</taxon>
        <taxon>Oryza meyeriana</taxon>
    </lineage>
</organism>
<keyword evidence="1" id="KW-0489">Methyltransferase</keyword>
<evidence type="ECO:0000256" key="2">
    <source>
        <dbReference type="ARBA" id="ARBA00022679"/>
    </source>
</evidence>
<reference evidence="6 7" key="1">
    <citation type="submission" date="2019-11" db="EMBL/GenBank/DDBJ databases">
        <title>Whole genome sequence of Oryza granulata.</title>
        <authorList>
            <person name="Li W."/>
        </authorList>
    </citation>
    <scope>NUCLEOTIDE SEQUENCE [LARGE SCALE GENOMIC DNA]</scope>
    <source>
        <strain evidence="7">cv. Menghai</strain>
        <tissue evidence="6">Leaf</tissue>
    </source>
</reference>
<accession>A0A6G1C2S9</accession>
<dbReference type="InterPro" id="IPR017985">
    <property type="entry name" value="MeTrfase_CN4_CS"/>
</dbReference>
<keyword evidence="4" id="KW-0680">Restriction system</keyword>
<feature type="region of interest" description="Disordered" evidence="5">
    <location>
        <begin position="154"/>
        <end position="173"/>
    </location>
</feature>
<keyword evidence="3" id="KW-0949">S-adenosyl-L-methionine</keyword>
<evidence type="ECO:0000313" key="6">
    <source>
        <dbReference type="EMBL" id="KAF0894529.1"/>
    </source>
</evidence>
<feature type="compositionally biased region" description="Polar residues" evidence="5">
    <location>
        <begin position="1"/>
        <end position="16"/>
    </location>
</feature>
<dbReference type="EMBL" id="SPHZ02000011">
    <property type="protein sequence ID" value="KAF0894529.1"/>
    <property type="molecule type" value="Genomic_DNA"/>
</dbReference>
<evidence type="ECO:0000256" key="5">
    <source>
        <dbReference type="SAM" id="MobiDB-lite"/>
    </source>
</evidence>
<dbReference type="GO" id="GO:0015667">
    <property type="term" value="F:site-specific DNA-methyltransferase (cytosine-N4-specific) activity"/>
    <property type="evidence" value="ECO:0007669"/>
    <property type="project" value="InterPro"/>
</dbReference>
<dbReference type="PROSITE" id="PS00093">
    <property type="entry name" value="N4_MTASE"/>
    <property type="match status" value="1"/>
</dbReference>
<name>A0A6G1C2S9_9ORYZ</name>